<protein>
    <submittedName>
        <fullName evidence="1">Uncharacterized protein</fullName>
    </submittedName>
</protein>
<name>A0A5S9MEN5_BACIA</name>
<dbReference type="AlphaFoldDB" id="A0A5S9MEN5"/>
<proteinExistence type="predicted"/>
<accession>A0A5S9MEN5</accession>
<organism evidence="1 2">
    <name type="scientific">Bacillus safensis</name>
    <dbReference type="NCBI Taxonomy" id="561879"/>
    <lineage>
        <taxon>Bacteria</taxon>
        <taxon>Bacillati</taxon>
        <taxon>Bacillota</taxon>
        <taxon>Bacilli</taxon>
        <taxon>Bacillales</taxon>
        <taxon>Bacillaceae</taxon>
        <taxon>Bacillus</taxon>
    </lineage>
</organism>
<dbReference type="Proteomes" id="UP000464658">
    <property type="component" value="Chromosome"/>
</dbReference>
<evidence type="ECO:0000313" key="2">
    <source>
        <dbReference type="Proteomes" id="UP000464658"/>
    </source>
</evidence>
<dbReference type="EMBL" id="AP021906">
    <property type="protein sequence ID" value="BBP91401.1"/>
    <property type="molecule type" value="Genomic_DNA"/>
</dbReference>
<evidence type="ECO:0000313" key="1">
    <source>
        <dbReference type="EMBL" id="BBP91401.1"/>
    </source>
</evidence>
<gene>
    <name evidence="1" type="ORF">BsIDN1_50190</name>
</gene>
<reference evidence="1 2" key="1">
    <citation type="submission" date="2019-12" db="EMBL/GenBank/DDBJ databases">
        <title>Full genome sequence of a Bacillus safensis strain isolated from commercially available natto in Indonesia.</title>
        <authorList>
            <person name="Yoshida M."/>
            <person name="Uomi M."/>
            <person name="Waturangi D."/>
            <person name="Ekaputri J.J."/>
            <person name="Setiamarga D.H.E."/>
        </authorList>
    </citation>
    <scope>NUCLEOTIDE SEQUENCE [LARGE SCALE GENOMIC DNA]</scope>
    <source>
        <strain evidence="1 2">IDN1</strain>
    </source>
</reference>
<sequence>MLEEVAEAQDVIRLKGSAPFGGLTDIRRGVKRAEIGSTLSPSELMEIAALLYTAKKYEALSHVPV</sequence>